<accession>A0A8G1RKH7</accession>
<evidence type="ECO:0000313" key="3">
    <source>
        <dbReference type="Proteomes" id="UP000249789"/>
    </source>
</evidence>
<organism evidence="2 3">
    <name type="scientific">Aspergillus fijiensis CBS 313.89</name>
    <dbReference type="NCBI Taxonomy" id="1448319"/>
    <lineage>
        <taxon>Eukaryota</taxon>
        <taxon>Fungi</taxon>
        <taxon>Dikarya</taxon>
        <taxon>Ascomycota</taxon>
        <taxon>Pezizomycotina</taxon>
        <taxon>Eurotiomycetes</taxon>
        <taxon>Eurotiomycetidae</taxon>
        <taxon>Eurotiales</taxon>
        <taxon>Aspergillaceae</taxon>
        <taxon>Aspergillus</taxon>
    </lineage>
</organism>
<dbReference type="PANTHER" id="PTHR37544:SF3">
    <property type="entry name" value="SPRAY"/>
    <property type="match status" value="1"/>
</dbReference>
<dbReference type="EMBL" id="KZ824672">
    <property type="protein sequence ID" value="RAK74082.1"/>
    <property type="molecule type" value="Genomic_DNA"/>
</dbReference>
<feature type="transmembrane region" description="Helical" evidence="1">
    <location>
        <begin position="173"/>
        <end position="197"/>
    </location>
</feature>
<dbReference type="InterPro" id="IPR021840">
    <property type="entry name" value="DUF3433"/>
</dbReference>
<sequence length="620" mass="69563">MSLGFSADSSPVELIEEYSRMLPGATTTISHDCDYPPPPGSKQRDWKPYPLRSAYISSLLVLEIAPVLTLSILLAISESRNGLLSVQHLPGRDKGPGGILQKLWSAAYLWTSLPNAFFTLSRDLWASVVDAASKQQPYVELRKGNTLKNSLLLDYSSKPFLWSWYLAIRNKHYILGVIMLLYLVSNITVVPLSAHLLTATPVINNFTNTLKTLQIWDDLALDDSLNWNEIVDEVFAMLIFKAPPSAWTDLHYAFRPYGFDSFQVPSNITTYNLAVSGHLDCTVYTEENSTLQYIPYNDESGTLTVGIDDAGCNVTYSMTLDSSTYYCIRSLSARECTANAGYSRITIISGIRNLISPFKIADYSAVSCIPIYRKTHGDLVTRFSDKHNSSVIHFQDHPSQSVEFRPATWERFEQNLTSISFRDPTGASSVDGFSYLINRHVLEANTVDPYANRDQILLSTERVFEAIYAVANEGLGFPRSVVDRDEQPSIQGTVSTPDTRLFVVPKTAYYIIVILSFIVVCNIILYYYHQRHRSVLWEEPVGLLGAAELLYEGNTSRFIARVRRHHPAATRIVKLALNDPAYALYTAAVDERGKVMVSASGRDLDDMMWDYKSRASGYSV</sequence>
<dbReference type="Pfam" id="PF11915">
    <property type="entry name" value="DUF3433"/>
    <property type="match status" value="1"/>
</dbReference>
<keyword evidence="1" id="KW-1133">Transmembrane helix</keyword>
<dbReference type="RefSeq" id="XP_040798092.1">
    <property type="nucleotide sequence ID" value="XM_040939712.1"/>
</dbReference>
<dbReference type="GeneID" id="63857045"/>
<keyword evidence="3" id="KW-1185">Reference proteome</keyword>
<dbReference type="PANTHER" id="PTHR37544">
    <property type="entry name" value="SPRAY-RELATED"/>
    <property type="match status" value="1"/>
</dbReference>
<name>A0A8G1RKH7_9EURO</name>
<dbReference type="AlphaFoldDB" id="A0A8G1RKH7"/>
<feature type="transmembrane region" description="Helical" evidence="1">
    <location>
        <begin position="54"/>
        <end position="76"/>
    </location>
</feature>
<evidence type="ECO:0000313" key="2">
    <source>
        <dbReference type="EMBL" id="RAK74082.1"/>
    </source>
</evidence>
<proteinExistence type="predicted"/>
<dbReference type="Proteomes" id="UP000249789">
    <property type="component" value="Unassembled WGS sequence"/>
</dbReference>
<protein>
    <submittedName>
        <fullName evidence="2">Uncharacterized protein</fullName>
    </submittedName>
</protein>
<keyword evidence="1" id="KW-0472">Membrane</keyword>
<dbReference type="VEuPathDB" id="FungiDB:BO72DRAFT_214983"/>
<evidence type="ECO:0000256" key="1">
    <source>
        <dbReference type="SAM" id="Phobius"/>
    </source>
</evidence>
<reference evidence="2 3" key="1">
    <citation type="submission" date="2018-02" db="EMBL/GenBank/DDBJ databases">
        <title>The genomes of Aspergillus section Nigri reveals drivers in fungal speciation.</title>
        <authorList>
            <consortium name="DOE Joint Genome Institute"/>
            <person name="Vesth T.C."/>
            <person name="Nybo J."/>
            <person name="Theobald S."/>
            <person name="Brandl J."/>
            <person name="Frisvad J.C."/>
            <person name="Nielsen K.F."/>
            <person name="Lyhne E.K."/>
            <person name="Kogle M.E."/>
            <person name="Kuo A."/>
            <person name="Riley R."/>
            <person name="Clum A."/>
            <person name="Nolan M."/>
            <person name="Lipzen A."/>
            <person name="Salamov A."/>
            <person name="Henrissat B."/>
            <person name="Wiebenga A."/>
            <person name="De vries R.P."/>
            <person name="Grigoriev I.V."/>
            <person name="Mortensen U.H."/>
            <person name="Andersen M.R."/>
            <person name="Baker S.E."/>
        </authorList>
    </citation>
    <scope>NUCLEOTIDE SEQUENCE [LARGE SCALE GENOMIC DNA]</scope>
    <source>
        <strain evidence="2 3">CBS 313.89</strain>
    </source>
</reference>
<gene>
    <name evidence="2" type="ORF">BO72DRAFT_214983</name>
</gene>
<keyword evidence="1" id="KW-0812">Transmembrane</keyword>
<dbReference type="OrthoDB" id="4457410at2759"/>
<feature type="transmembrane region" description="Helical" evidence="1">
    <location>
        <begin position="508"/>
        <end position="528"/>
    </location>
</feature>